<dbReference type="RefSeq" id="WP_141447522.1">
    <property type="nucleotide sequence ID" value="NZ_CP041217.1"/>
</dbReference>
<protein>
    <recommendedName>
        <fullName evidence="4">Copper amine oxidase N-terminal domain-containing protein</fullName>
    </recommendedName>
</protein>
<dbReference type="Proteomes" id="UP000316968">
    <property type="component" value="Chromosome"/>
</dbReference>
<dbReference type="KEGG" id="saca:FFV09_08995"/>
<accession>A0A4Y6UV22</accession>
<evidence type="ECO:0000313" key="2">
    <source>
        <dbReference type="EMBL" id="QDH20974.1"/>
    </source>
</evidence>
<keyword evidence="1" id="KW-0732">Signal</keyword>
<sequence>MKRTRRLAVSVLVCLSVAAAALTASAAASIKVYRNGTEVVTEASPRFVEGQVMIPLSLAGELFDQDMDYDSVQRVLNVDSRTGEIAKSADGKLAVTGTAALNGMWDDLMLRSGDRVVGVPGKTLGPDSPYPPEFASAPLTGGPAADIVILLTQGYGTGLYVNEAFVYTAELEPVALEDALVSMRKQTRAGFRADGSVFVETGGQFTAIAAQRLLTDRGNPGAAPTFGGVVRYAVEDGRLTATAGVQVGSSEFIGDLKLVYTYANGVLQAGAPRFTAYEEYR</sequence>
<name>A0A4Y6UV22_SACBS</name>
<feature type="chain" id="PRO_5021377202" description="Copper amine oxidase N-terminal domain-containing protein" evidence="1">
    <location>
        <begin position="27"/>
        <end position="281"/>
    </location>
</feature>
<organism evidence="2 3">
    <name type="scientific">Saccharibacillus brassicae</name>
    <dbReference type="NCBI Taxonomy" id="2583377"/>
    <lineage>
        <taxon>Bacteria</taxon>
        <taxon>Bacillati</taxon>
        <taxon>Bacillota</taxon>
        <taxon>Bacilli</taxon>
        <taxon>Bacillales</taxon>
        <taxon>Paenibacillaceae</taxon>
        <taxon>Saccharibacillus</taxon>
    </lineage>
</organism>
<evidence type="ECO:0008006" key="4">
    <source>
        <dbReference type="Google" id="ProtNLM"/>
    </source>
</evidence>
<keyword evidence="3" id="KW-1185">Reference proteome</keyword>
<dbReference type="AlphaFoldDB" id="A0A4Y6UV22"/>
<feature type="signal peptide" evidence="1">
    <location>
        <begin position="1"/>
        <end position="26"/>
    </location>
</feature>
<dbReference type="OrthoDB" id="2696313at2"/>
<gene>
    <name evidence="2" type="ORF">FFV09_08995</name>
</gene>
<proteinExistence type="predicted"/>
<evidence type="ECO:0000313" key="3">
    <source>
        <dbReference type="Proteomes" id="UP000316968"/>
    </source>
</evidence>
<dbReference type="EMBL" id="CP041217">
    <property type="protein sequence ID" value="QDH20974.1"/>
    <property type="molecule type" value="Genomic_DNA"/>
</dbReference>
<evidence type="ECO:0000256" key="1">
    <source>
        <dbReference type="SAM" id="SignalP"/>
    </source>
</evidence>
<reference evidence="2 3" key="1">
    <citation type="submission" date="2019-06" db="EMBL/GenBank/DDBJ databases">
        <title>Saccharibacillus brassicae sp. nov., an endophytic bacterium isolated from Chinese cabbage seeds (Brassica pekinensis).</title>
        <authorList>
            <person name="Jiang L."/>
            <person name="Lee J."/>
            <person name="Kim S.W."/>
        </authorList>
    </citation>
    <scope>NUCLEOTIDE SEQUENCE [LARGE SCALE GENOMIC DNA]</scope>
    <source>
        <strain evidence="3">KCTC 43072 / ATSA2</strain>
    </source>
</reference>